<protein>
    <recommendedName>
        <fullName evidence="5">Flp pilus assembly protein TadG</fullName>
    </recommendedName>
</protein>
<dbReference type="AlphaFoldDB" id="A0A6N6JBP7"/>
<reference evidence="3 4" key="1">
    <citation type="submission" date="2019-12" db="EMBL/GenBank/DDBJ databases">
        <title>Litoreibacter badius sp. nov., a novel bacteriochlorophyll a-containing bacterium in the genus Litoreibacter.</title>
        <authorList>
            <person name="Kanamuro M."/>
            <person name="Takabe Y."/>
            <person name="Mori K."/>
            <person name="Takaichi S."/>
            <person name="Hanada S."/>
        </authorList>
    </citation>
    <scope>NUCLEOTIDE SEQUENCE [LARGE SCALE GENOMIC DNA]</scope>
    <source>
        <strain evidence="3 4">K6</strain>
    </source>
</reference>
<evidence type="ECO:0000256" key="1">
    <source>
        <dbReference type="SAM" id="MobiDB-lite"/>
    </source>
</evidence>
<organism evidence="3 4">
    <name type="scientific">Litoreibacter roseus</name>
    <dbReference type="NCBI Taxonomy" id="2601869"/>
    <lineage>
        <taxon>Bacteria</taxon>
        <taxon>Pseudomonadati</taxon>
        <taxon>Pseudomonadota</taxon>
        <taxon>Alphaproteobacteria</taxon>
        <taxon>Rhodobacterales</taxon>
        <taxon>Roseobacteraceae</taxon>
        <taxon>Litoreibacter</taxon>
    </lineage>
</organism>
<sequence length="207" mass="22790">MLNYFSTALNRFWKDTSASATVELVVVIPLMLAWYAASITFYDAVRDRNQGIKAANMIGDILSRRTDAATPIYLDSLETLFADLAGDRGVTGLRVSQIQWDGTKHIIDWSYSTETVAFPKLTEAEMTMTWFTDQVPTMFSGEFVLIVESFSAYTPLFNVGLKKEGNLYKNFIVTSPRFAARLAWDDPNDPDPGGNGDGEEGGATAGG</sequence>
<dbReference type="Proteomes" id="UP000436822">
    <property type="component" value="Unassembled WGS sequence"/>
</dbReference>
<keyword evidence="4" id="KW-1185">Reference proteome</keyword>
<keyword evidence="2" id="KW-0812">Transmembrane</keyword>
<accession>A0A6N6JBP7</accession>
<gene>
    <name evidence="3" type="ORF">KIN_05680</name>
</gene>
<evidence type="ECO:0008006" key="5">
    <source>
        <dbReference type="Google" id="ProtNLM"/>
    </source>
</evidence>
<feature type="transmembrane region" description="Helical" evidence="2">
    <location>
        <begin position="20"/>
        <end position="42"/>
    </location>
</feature>
<evidence type="ECO:0000313" key="4">
    <source>
        <dbReference type="Proteomes" id="UP000436822"/>
    </source>
</evidence>
<evidence type="ECO:0000313" key="3">
    <source>
        <dbReference type="EMBL" id="GFE63494.1"/>
    </source>
</evidence>
<keyword evidence="2" id="KW-1133">Transmembrane helix</keyword>
<keyword evidence="2" id="KW-0472">Membrane</keyword>
<comment type="caution">
    <text evidence="3">The sequence shown here is derived from an EMBL/GenBank/DDBJ whole genome shotgun (WGS) entry which is preliminary data.</text>
</comment>
<proteinExistence type="predicted"/>
<dbReference type="EMBL" id="BLJE01000001">
    <property type="protein sequence ID" value="GFE63494.1"/>
    <property type="molecule type" value="Genomic_DNA"/>
</dbReference>
<feature type="region of interest" description="Disordered" evidence="1">
    <location>
        <begin position="184"/>
        <end position="207"/>
    </location>
</feature>
<feature type="compositionally biased region" description="Gly residues" evidence="1">
    <location>
        <begin position="193"/>
        <end position="207"/>
    </location>
</feature>
<name>A0A6N6JBP7_9RHOB</name>
<evidence type="ECO:0000256" key="2">
    <source>
        <dbReference type="SAM" id="Phobius"/>
    </source>
</evidence>